<keyword evidence="4" id="KW-0812">Transmembrane</keyword>
<evidence type="ECO:0000313" key="14">
    <source>
        <dbReference type="EMBL" id="MBC3872328.1"/>
    </source>
</evidence>
<protein>
    <submittedName>
        <fullName evidence="14">Response regulator</fullName>
    </submittedName>
</protein>
<dbReference type="PANTHER" id="PTHR45339:SF1">
    <property type="entry name" value="HYBRID SIGNAL TRANSDUCTION HISTIDINE KINASE J"/>
    <property type="match status" value="1"/>
</dbReference>
<gene>
    <name evidence="14" type="ORF">H8K55_01910</name>
</gene>
<comment type="subcellular location">
    <subcellularLocation>
        <location evidence="1">Cell membrane</location>
        <topology evidence="1">Multi-pass membrane protein</topology>
    </subcellularLocation>
</comment>
<comment type="caution">
    <text evidence="14">The sequence shown here is derived from an EMBL/GenBank/DDBJ whole genome shotgun (WGS) entry which is preliminary data.</text>
</comment>
<proteinExistence type="predicted"/>
<evidence type="ECO:0000256" key="5">
    <source>
        <dbReference type="ARBA" id="ARBA00022741"/>
    </source>
</evidence>
<evidence type="ECO:0000256" key="3">
    <source>
        <dbReference type="ARBA" id="ARBA00022553"/>
    </source>
</evidence>
<evidence type="ECO:0000256" key="6">
    <source>
        <dbReference type="ARBA" id="ARBA00022840"/>
    </source>
</evidence>
<evidence type="ECO:0000256" key="9">
    <source>
        <dbReference type="ARBA" id="ARBA00023136"/>
    </source>
</evidence>
<dbReference type="SUPFAM" id="SSF47226">
    <property type="entry name" value="Histidine-containing phosphotransfer domain, HPT domain"/>
    <property type="match status" value="1"/>
</dbReference>
<dbReference type="CDD" id="cd17546">
    <property type="entry name" value="REC_hyHK_CKI1_RcsC-like"/>
    <property type="match status" value="1"/>
</dbReference>
<dbReference type="PANTHER" id="PTHR45339">
    <property type="entry name" value="HYBRID SIGNAL TRANSDUCTION HISTIDINE KINASE J"/>
    <property type="match status" value="1"/>
</dbReference>
<dbReference type="InterPro" id="IPR008207">
    <property type="entry name" value="Sig_transdc_His_kin_Hpt_dom"/>
</dbReference>
<dbReference type="SUPFAM" id="SSF52172">
    <property type="entry name" value="CheY-like"/>
    <property type="match status" value="1"/>
</dbReference>
<dbReference type="Pfam" id="PF00072">
    <property type="entry name" value="Response_reg"/>
    <property type="match status" value="1"/>
</dbReference>
<name>A0ABR6Y6T9_9BURK</name>
<feature type="domain" description="Response regulatory" evidence="12">
    <location>
        <begin position="9"/>
        <end position="128"/>
    </location>
</feature>
<feature type="domain" description="HPt" evidence="13">
    <location>
        <begin position="176"/>
        <end position="275"/>
    </location>
</feature>
<dbReference type="SMART" id="SM00448">
    <property type="entry name" value="REC"/>
    <property type="match status" value="1"/>
</dbReference>
<keyword evidence="2" id="KW-1003">Cell membrane</keyword>
<dbReference type="RefSeq" id="WP_186940311.1">
    <property type="nucleotide sequence ID" value="NZ_JACOGA010000001.1"/>
</dbReference>
<dbReference type="Proteomes" id="UP000624279">
    <property type="component" value="Unassembled WGS sequence"/>
</dbReference>
<dbReference type="InterPro" id="IPR036641">
    <property type="entry name" value="HPT_dom_sf"/>
</dbReference>
<reference evidence="14 15" key="1">
    <citation type="submission" date="2020-08" db="EMBL/GenBank/DDBJ databases">
        <title>Novel species isolated from subtropical streams in China.</title>
        <authorList>
            <person name="Lu H."/>
        </authorList>
    </citation>
    <scope>NUCLEOTIDE SEQUENCE [LARGE SCALE GENOMIC DNA]</scope>
    <source>
        <strain evidence="14 15">LX15W</strain>
    </source>
</reference>
<keyword evidence="5" id="KW-0547">Nucleotide-binding</keyword>
<evidence type="ECO:0000259" key="12">
    <source>
        <dbReference type="PROSITE" id="PS50110"/>
    </source>
</evidence>
<dbReference type="Gene3D" id="1.20.120.160">
    <property type="entry name" value="HPT domain"/>
    <property type="match status" value="1"/>
</dbReference>
<feature type="modified residue" description="4-aspartylphosphate" evidence="11">
    <location>
        <position position="61"/>
    </location>
</feature>
<feature type="modified residue" description="Phosphohistidine" evidence="10">
    <location>
        <position position="216"/>
    </location>
</feature>
<evidence type="ECO:0000256" key="2">
    <source>
        <dbReference type="ARBA" id="ARBA00022475"/>
    </source>
</evidence>
<keyword evidence="3 11" id="KW-0597">Phosphoprotein</keyword>
<keyword evidence="7" id="KW-1133">Transmembrane helix</keyword>
<dbReference type="InterPro" id="IPR001789">
    <property type="entry name" value="Sig_transdc_resp-reg_receiver"/>
</dbReference>
<dbReference type="PROSITE" id="PS50894">
    <property type="entry name" value="HPT"/>
    <property type="match status" value="1"/>
</dbReference>
<keyword evidence="8" id="KW-0902">Two-component regulatory system</keyword>
<dbReference type="Gene3D" id="3.40.50.2300">
    <property type="match status" value="1"/>
</dbReference>
<sequence length="361" mass="40519">MTTVHTTHNILLAEDNDFNQEIVVDLLTEAGYRVTAKDNGKELLDELLTKTDDYYQLILMDLEMPVLDGHQATIAIRKESRFDQIPIIAMTAHTQEDTKIRCLQEGMQDFISKPFNPTELFAIINKWNSATPDRAPAISIAIDDEQSAHRDHSEQSLQFHFNTIDSQRGLQLSGNNIALYLQLLKRFQTSQVNNLIILKAVKESDLQTLEFKRMIHTLKGVSATIGGTQLANIIEGFEAYLNAANAQAMSMTTANTYLQAIADLLSLSITEIQLYFAKLNPVIVETTSAADQTKEIPMIIDGLIEALISLLEASSSDAIDFFHQHASAFQRAFTHQDYAQLSACIDQYEFEQAISHLRSHE</sequence>
<keyword evidence="15" id="KW-1185">Reference proteome</keyword>
<organism evidence="14 15">
    <name type="scientific">Undibacterium flavidum</name>
    <dbReference type="NCBI Taxonomy" id="2762297"/>
    <lineage>
        <taxon>Bacteria</taxon>
        <taxon>Pseudomonadati</taxon>
        <taxon>Pseudomonadota</taxon>
        <taxon>Betaproteobacteria</taxon>
        <taxon>Burkholderiales</taxon>
        <taxon>Oxalobacteraceae</taxon>
        <taxon>Undibacterium</taxon>
    </lineage>
</organism>
<accession>A0ABR6Y6T9</accession>
<evidence type="ECO:0000256" key="10">
    <source>
        <dbReference type="PROSITE-ProRule" id="PRU00110"/>
    </source>
</evidence>
<keyword evidence="6" id="KW-0067">ATP-binding</keyword>
<evidence type="ECO:0000259" key="13">
    <source>
        <dbReference type="PROSITE" id="PS50894"/>
    </source>
</evidence>
<evidence type="ECO:0000313" key="15">
    <source>
        <dbReference type="Proteomes" id="UP000624279"/>
    </source>
</evidence>
<evidence type="ECO:0000256" key="7">
    <source>
        <dbReference type="ARBA" id="ARBA00022989"/>
    </source>
</evidence>
<evidence type="ECO:0000256" key="4">
    <source>
        <dbReference type="ARBA" id="ARBA00022692"/>
    </source>
</evidence>
<evidence type="ECO:0000256" key="1">
    <source>
        <dbReference type="ARBA" id="ARBA00004651"/>
    </source>
</evidence>
<evidence type="ECO:0000256" key="11">
    <source>
        <dbReference type="PROSITE-ProRule" id="PRU00169"/>
    </source>
</evidence>
<keyword evidence="9" id="KW-0472">Membrane</keyword>
<evidence type="ECO:0000256" key="8">
    <source>
        <dbReference type="ARBA" id="ARBA00023012"/>
    </source>
</evidence>
<dbReference type="EMBL" id="JACOGA010000001">
    <property type="protein sequence ID" value="MBC3872328.1"/>
    <property type="molecule type" value="Genomic_DNA"/>
</dbReference>
<dbReference type="InterPro" id="IPR011006">
    <property type="entry name" value="CheY-like_superfamily"/>
</dbReference>
<dbReference type="PROSITE" id="PS50110">
    <property type="entry name" value="RESPONSE_REGULATORY"/>
    <property type="match status" value="1"/>
</dbReference>